<dbReference type="EC" id="2.-.-.-" evidence="9"/>
<dbReference type="Gene3D" id="2.40.440.10">
    <property type="entry name" value="L,D-transpeptidase catalytic domain-like"/>
    <property type="match status" value="1"/>
</dbReference>
<dbReference type="Pfam" id="PF03734">
    <property type="entry name" value="YkuD"/>
    <property type="match status" value="1"/>
</dbReference>
<name>A0ABV2CHN6_9BURK</name>
<evidence type="ECO:0000256" key="3">
    <source>
        <dbReference type="ARBA" id="ARBA00022679"/>
    </source>
</evidence>
<accession>A0ABV2CHN6</accession>
<dbReference type="PANTHER" id="PTHR30582">
    <property type="entry name" value="L,D-TRANSPEPTIDASE"/>
    <property type="match status" value="1"/>
</dbReference>
<dbReference type="PROSITE" id="PS52029">
    <property type="entry name" value="LD_TPASE"/>
    <property type="match status" value="1"/>
</dbReference>
<dbReference type="Proteomes" id="UP001548587">
    <property type="component" value="Unassembled WGS sequence"/>
</dbReference>
<feature type="domain" description="L,D-TPase catalytic" evidence="8">
    <location>
        <begin position="1"/>
        <end position="94"/>
    </location>
</feature>
<protein>
    <submittedName>
        <fullName evidence="9">L,D-transpeptidase</fullName>
        <ecNumber evidence="9">2.-.-.-</ecNumber>
    </submittedName>
</protein>
<dbReference type="SUPFAM" id="SSF141523">
    <property type="entry name" value="L,D-transpeptidase catalytic domain-like"/>
    <property type="match status" value="1"/>
</dbReference>
<evidence type="ECO:0000256" key="5">
    <source>
        <dbReference type="ARBA" id="ARBA00022984"/>
    </source>
</evidence>
<feature type="active site" description="Proton donor/acceptor" evidence="7">
    <location>
        <position position="43"/>
    </location>
</feature>
<reference evidence="9 10" key="1">
    <citation type="submission" date="2024-06" db="EMBL/GenBank/DDBJ databases">
        <title>Burkholderia sola in Mexico.</title>
        <authorList>
            <person name="Estrada P."/>
        </authorList>
    </citation>
    <scope>NUCLEOTIDE SEQUENCE [LARGE SCALE GENOMIC DNA]</scope>
    <source>
        <strain evidence="9 10">CpTa8-5</strain>
    </source>
</reference>
<keyword evidence="5 7" id="KW-0573">Peptidoglycan synthesis</keyword>
<organism evidence="9 10">
    <name type="scientific">Burkholderia sola</name>
    <dbReference type="NCBI Taxonomy" id="2843302"/>
    <lineage>
        <taxon>Bacteria</taxon>
        <taxon>Pseudomonadati</taxon>
        <taxon>Pseudomonadota</taxon>
        <taxon>Betaproteobacteria</taxon>
        <taxon>Burkholderiales</taxon>
        <taxon>Burkholderiaceae</taxon>
        <taxon>Burkholderia</taxon>
        <taxon>Burkholderia cepacia complex</taxon>
    </lineage>
</organism>
<keyword evidence="4 7" id="KW-0133">Cell shape</keyword>
<keyword evidence="10" id="KW-1185">Reference proteome</keyword>
<dbReference type="InterPro" id="IPR050979">
    <property type="entry name" value="LD-transpeptidase"/>
</dbReference>
<keyword evidence="6 7" id="KW-0961">Cell wall biogenesis/degradation</keyword>
<dbReference type="InterPro" id="IPR038063">
    <property type="entry name" value="Transpep_catalytic_dom"/>
</dbReference>
<evidence type="ECO:0000256" key="2">
    <source>
        <dbReference type="ARBA" id="ARBA00005992"/>
    </source>
</evidence>
<keyword evidence="3 9" id="KW-0808">Transferase</keyword>
<dbReference type="EMBL" id="JBEWCH010000032">
    <property type="protein sequence ID" value="MET1478621.1"/>
    <property type="molecule type" value="Genomic_DNA"/>
</dbReference>
<sequence length="94" mass="11049">MREHPTDRGTFRILRKHHPYRSRMYNVQMDHAMFFTTDGKAFHQYHGPMPLGVVRLARHSLSDWFGSRGCVRLSEADARQLYEWTPVGTMVQVS</sequence>
<evidence type="ECO:0000256" key="1">
    <source>
        <dbReference type="ARBA" id="ARBA00004752"/>
    </source>
</evidence>
<comment type="similarity">
    <text evidence="2">Belongs to the YkuD family.</text>
</comment>
<gene>
    <name evidence="9" type="ORF">ABXL37_30640</name>
</gene>
<dbReference type="GO" id="GO:0016740">
    <property type="term" value="F:transferase activity"/>
    <property type="evidence" value="ECO:0007669"/>
    <property type="project" value="UniProtKB-KW"/>
</dbReference>
<evidence type="ECO:0000256" key="6">
    <source>
        <dbReference type="ARBA" id="ARBA00023316"/>
    </source>
</evidence>
<proteinExistence type="inferred from homology"/>
<evidence type="ECO:0000256" key="7">
    <source>
        <dbReference type="PROSITE-ProRule" id="PRU01373"/>
    </source>
</evidence>
<dbReference type="PANTHER" id="PTHR30582:SF2">
    <property type="entry name" value="L,D-TRANSPEPTIDASE YCIB-RELATED"/>
    <property type="match status" value="1"/>
</dbReference>
<evidence type="ECO:0000259" key="8">
    <source>
        <dbReference type="PROSITE" id="PS52029"/>
    </source>
</evidence>
<evidence type="ECO:0000313" key="10">
    <source>
        <dbReference type="Proteomes" id="UP001548587"/>
    </source>
</evidence>
<comment type="caution">
    <text evidence="9">The sequence shown here is derived from an EMBL/GenBank/DDBJ whole genome shotgun (WGS) entry which is preliminary data.</text>
</comment>
<feature type="active site" description="Nucleophile" evidence="7">
    <location>
        <position position="70"/>
    </location>
</feature>
<evidence type="ECO:0000256" key="4">
    <source>
        <dbReference type="ARBA" id="ARBA00022960"/>
    </source>
</evidence>
<dbReference type="RefSeq" id="WP_245170492.1">
    <property type="nucleotide sequence ID" value="NZ_JBEWCH010000032.1"/>
</dbReference>
<dbReference type="CDD" id="cd16913">
    <property type="entry name" value="YkuD_like"/>
    <property type="match status" value="1"/>
</dbReference>
<comment type="pathway">
    <text evidence="1 7">Cell wall biogenesis; peptidoglycan biosynthesis.</text>
</comment>
<dbReference type="InterPro" id="IPR005490">
    <property type="entry name" value="LD_TPept_cat_dom"/>
</dbReference>
<evidence type="ECO:0000313" key="9">
    <source>
        <dbReference type="EMBL" id="MET1478621.1"/>
    </source>
</evidence>